<gene>
    <name evidence="2" type="ORF">PN36_05945</name>
</gene>
<evidence type="ECO:0000313" key="2">
    <source>
        <dbReference type="EMBL" id="TGO03454.1"/>
    </source>
</evidence>
<dbReference type="Pfam" id="PF20208">
    <property type="entry name" value="ARPP-1"/>
    <property type="match status" value="1"/>
</dbReference>
<organism evidence="2 3">
    <name type="scientific">Candidatus Thiomargarita nelsonii</name>
    <dbReference type="NCBI Taxonomy" id="1003181"/>
    <lineage>
        <taxon>Bacteria</taxon>
        <taxon>Pseudomonadati</taxon>
        <taxon>Pseudomonadota</taxon>
        <taxon>Gammaproteobacteria</taxon>
        <taxon>Thiotrichales</taxon>
        <taxon>Thiotrichaceae</taxon>
        <taxon>Thiomargarita</taxon>
    </lineage>
</organism>
<feature type="domain" description="ARG and Rhodanese-Phosphatase-superfamily-associated" evidence="1">
    <location>
        <begin position="3"/>
        <end position="93"/>
    </location>
</feature>
<sequence length="191" mass="21898">MRGKEDYSKLWKDIAAFNHRLNLKDRGHLDELKRAHQPELLRTVYHLEPVPGQTGAVFLCNNSVVGIELAPDTAFWSDLHTPLVMYCYAPLGLINDVEGTTLWTGEILAVEKLKSLDDLQSRWSTLVAQRQERVNQWMDKLRALPILSSQVEQEQGQNQLLTIEIEDFVGQMVLQDQKPAYVSLSRKSDRK</sequence>
<dbReference type="AlphaFoldDB" id="A0A4E0RTR3"/>
<dbReference type="InterPro" id="IPR046699">
    <property type="entry name" value="ARPP-1"/>
</dbReference>
<accession>A0A4E0RTR3</accession>
<evidence type="ECO:0000259" key="1">
    <source>
        <dbReference type="Pfam" id="PF20208"/>
    </source>
</evidence>
<name>A0A4E0RTR3_9GAMM</name>
<evidence type="ECO:0000313" key="3">
    <source>
        <dbReference type="Proteomes" id="UP000030428"/>
    </source>
</evidence>
<proteinExistence type="predicted"/>
<dbReference type="Proteomes" id="UP000030428">
    <property type="component" value="Unassembled WGS sequence"/>
</dbReference>
<dbReference type="EMBL" id="JSZA02000017">
    <property type="protein sequence ID" value="TGO03454.1"/>
    <property type="molecule type" value="Genomic_DNA"/>
</dbReference>
<comment type="caution">
    <text evidence="2">The sequence shown here is derived from an EMBL/GenBank/DDBJ whole genome shotgun (WGS) entry which is preliminary data.</text>
</comment>
<protein>
    <recommendedName>
        <fullName evidence="1">ARG and Rhodanese-Phosphatase-superfamily-associated domain-containing protein</fullName>
    </recommendedName>
</protein>
<keyword evidence="3" id="KW-1185">Reference proteome</keyword>
<reference evidence="2 3" key="1">
    <citation type="journal article" date="2016" name="Front. Microbiol.">
        <title>Single-Cell (Meta-)Genomics of a Dimorphic Candidatus Thiomargarita nelsonii Reveals Genomic Plasticity.</title>
        <authorList>
            <person name="Flood B.E."/>
            <person name="Fliss P."/>
            <person name="Jones D.S."/>
            <person name="Dick G.J."/>
            <person name="Jain S."/>
            <person name="Kaster A.K."/>
            <person name="Winkel M."/>
            <person name="Mussmann M."/>
            <person name="Bailey J."/>
        </authorList>
    </citation>
    <scope>NUCLEOTIDE SEQUENCE [LARGE SCALE GENOMIC DNA]</scope>
    <source>
        <strain evidence="2">Hydrate Ridge</strain>
    </source>
</reference>